<feature type="non-terminal residue" evidence="2">
    <location>
        <position position="1"/>
    </location>
</feature>
<dbReference type="InterPro" id="IPR037804">
    <property type="entry name" value="SGF73"/>
</dbReference>
<proteinExistence type="predicted"/>
<dbReference type="PANTHER" id="PTHR47805:SF1">
    <property type="entry name" value="SAGA-ASSOCIATED FACTOR 73"/>
    <property type="match status" value="1"/>
</dbReference>
<evidence type="ECO:0008006" key="4">
    <source>
        <dbReference type="Google" id="ProtNLM"/>
    </source>
</evidence>
<feature type="region of interest" description="Disordered" evidence="1">
    <location>
        <begin position="247"/>
        <end position="266"/>
    </location>
</feature>
<dbReference type="GO" id="GO:0000124">
    <property type="term" value="C:SAGA complex"/>
    <property type="evidence" value="ECO:0007669"/>
    <property type="project" value="InterPro"/>
</dbReference>
<sequence>MSSLPCSAAAALRDARRVLVNKRRGARCGSGRTGPGQSLFRPGRFARYKEPTGARGSPKSATLGARFASPPRPTVDRRVPLAAGNHRHGREQEIAAAKSSALLPRPAGLGVLLPGTLPSPLILAFVTMSDAREEVAIGLWLLGCDSKMVCMAGHVKMASMLKLVMMENHGTTDEVINESSAAQILQKQLFDAHEPNFLDENDMHIFGSKPMTDPLDLVCCSTCKKPVKASQYAVHADKCSSGKVNTNDSMVEDHSGPTKPPKKGRKITLSSNGNQKIHIKMKAKSQSQCKDSANGFILENELASNVQPIDSTSDQRLKTSVDDAAAVSGTESCFRDAPFPLATKMYHSQGNCRLRLELSQLYRESQVEHLGSYTTPNSSQENGLMVSQFSPCVNPALLPVAQKNIVHQTKYLDQVPASPSESCSGIPQQLTASRSNYSKQAKAERVDTEASTFSNEISRTRCNRAAPTNSKSKGSKKAQQQPNGQHRHVSSPQ</sequence>
<evidence type="ECO:0000313" key="2">
    <source>
        <dbReference type="EMBL" id="TVU49980.1"/>
    </source>
</evidence>
<organism evidence="2 3">
    <name type="scientific">Eragrostis curvula</name>
    <name type="common">weeping love grass</name>
    <dbReference type="NCBI Taxonomy" id="38414"/>
    <lineage>
        <taxon>Eukaryota</taxon>
        <taxon>Viridiplantae</taxon>
        <taxon>Streptophyta</taxon>
        <taxon>Embryophyta</taxon>
        <taxon>Tracheophyta</taxon>
        <taxon>Spermatophyta</taxon>
        <taxon>Magnoliopsida</taxon>
        <taxon>Liliopsida</taxon>
        <taxon>Poales</taxon>
        <taxon>Poaceae</taxon>
        <taxon>PACMAD clade</taxon>
        <taxon>Chloridoideae</taxon>
        <taxon>Eragrostideae</taxon>
        <taxon>Eragrostidinae</taxon>
        <taxon>Eragrostis</taxon>
    </lineage>
</organism>
<feature type="compositionally biased region" description="Polar residues" evidence="1">
    <location>
        <begin position="417"/>
        <end position="439"/>
    </location>
</feature>
<dbReference type="OrthoDB" id="21678at2759"/>
<dbReference type="AlphaFoldDB" id="A0A5J9WRM2"/>
<evidence type="ECO:0000313" key="3">
    <source>
        <dbReference type="Proteomes" id="UP000324897"/>
    </source>
</evidence>
<gene>
    <name evidence="2" type="ORF">EJB05_01328</name>
</gene>
<keyword evidence="3" id="KW-1185">Reference proteome</keyword>
<feature type="region of interest" description="Disordered" evidence="1">
    <location>
        <begin position="49"/>
        <end position="78"/>
    </location>
</feature>
<dbReference type="Proteomes" id="UP000324897">
    <property type="component" value="Chromosome 6"/>
</dbReference>
<accession>A0A5J9WRM2</accession>
<name>A0A5J9WRM2_9POAL</name>
<comment type="caution">
    <text evidence="2">The sequence shown here is derived from an EMBL/GenBank/DDBJ whole genome shotgun (WGS) entry which is preliminary data.</text>
</comment>
<dbReference type="PANTHER" id="PTHR47805">
    <property type="entry name" value="SAGA-ASSOCIATED FACTOR 73"/>
    <property type="match status" value="1"/>
</dbReference>
<dbReference type="EMBL" id="RWGY01000002">
    <property type="protein sequence ID" value="TVU49980.1"/>
    <property type="molecule type" value="Genomic_DNA"/>
</dbReference>
<dbReference type="Gramene" id="TVU49980">
    <property type="protein sequence ID" value="TVU49980"/>
    <property type="gene ID" value="EJB05_01328"/>
</dbReference>
<evidence type="ECO:0000256" key="1">
    <source>
        <dbReference type="SAM" id="MobiDB-lite"/>
    </source>
</evidence>
<protein>
    <recommendedName>
        <fullName evidence="4">SAGA-associated factor 11</fullName>
    </recommendedName>
</protein>
<reference evidence="2 3" key="1">
    <citation type="journal article" date="2019" name="Sci. Rep.">
        <title>A high-quality genome of Eragrostis curvula grass provides insights into Poaceae evolution and supports new strategies to enhance forage quality.</title>
        <authorList>
            <person name="Carballo J."/>
            <person name="Santos B.A.C.M."/>
            <person name="Zappacosta D."/>
            <person name="Garbus I."/>
            <person name="Selva J.P."/>
            <person name="Gallo C.A."/>
            <person name="Diaz A."/>
            <person name="Albertini E."/>
            <person name="Caccamo M."/>
            <person name="Echenique V."/>
        </authorList>
    </citation>
    <scope>NUCLEOTIDE SEQUENCE [LARGE SCALE GENOMIC DNA]</scope>
    <source>
        <strain evidence="3">cv. Victoria</strain>
        <tissue evidence="2">Leaf</tissue>
    </source>
</reference>
<feature type="region of interest" description="Disordered" evidence="1">
    <location>
        <begin position="415"/>
        <end position="493"/>
    </location>
</feature>